<dbReference type="PANTHER" id="PTHR43381">
    <property type="entry name" value="TRANSLATION INITIATION FACTOR IF-2-RELATED"/>
    <property type="match status" value="1"/>
</dbReference>
<dbReference type="NCBIfam" id="TIGR00231">
    <property type="entry name" value="small_GTP"/>
    <property type="match status" value="1"/>
</dbReference>
<dbReference type="InterPro" id="IPR006847">
    <property type="entry name" value="IF2_N"/>
</dbReference>
<accession>A0A1M5APQ6</accession>
<dbReference type="AlphaFoldDB" id="A0A1M5APQ6"/>
<name>A0A1M5APQ6_9BACL</name>
<feature type="compositionally biased region" description="Basic and acidic residues" evidence="11">
    <location>
        <begin position="138"/>
        <end position="148"/>
    </location>
</feature>
<dbReference type="GO" id="GO:0005525">
    <property type="term" value="F:GTP binding"/>
    <property type="evidence" value="ECO:0007669"/>
    <property type="project" value="UniProtKB-KW"/>
</dbReference>
<feature type="domain" description="Tr-type G" evidence="12">
    <location>
        <begin position="236"/>
        <end position="403"/>
    </location>
</feature>
<dbReference type="CDD" id="cd01887">
    <property type="entry name" value="IF2_eIF5B"/>
    <property type="match status" value="1"/>
</dbReference>
<dbReference type="CDD" id="cd03692">
    <property type="entry name" value="mtIF2_IVc"/>
    <property type="match status" value="1"/>
</dbReference>
<dbReference type="InterPro" id="IPR009000">
    <property type="entry name" value="Transl_B-barrel_sf"/>
</dbReference>
<evidence type="ECO:0000259" key="12">
    <source>
        <dbReference type="PROSITE" id="PS51722"/>
    </source>
</evidence>
<evidence type="ECO:0000256" key="6">
    <source>
        <dbReference type="ARBA" id="ARBA00022917"/>
    </source>
</evidence>
<dbReference type="Gene3D" id="2.40.30.10">
    <property type="entry name" value="Translation factors"/>
    <property type="match status" value="2"/>
</dbReference>
<evidence type="ECO:0000256" key="4">
    <source>
        <dbReference type="ARBA" id="ARBA00022540"/>
    </source>
</evidence>
<keyword evidence="5 9" id="KW-0547">Nucleotide-binding</keyword>
<dbReference type="InterPro" id="IPR036925">
    <property type="entry name" value="TIF_IF2_dom3_sf"/>
</dbReference>
<keyword evidence="14" id="KW-1185">Reference proteome</keyword>
<dbReference type="Gene3D" id="1.10.10.2480">
    <property type="match status" value="1"/>
</dbReference>
<evidence type="ECO:0000313" key="14">
    <source>
        <dbReference type="Proteomes" id="UP000184476"/>
    </source>
</evidence>
<dbReference type="SUPFAM" id="SSF52540">
    <property type="entry name" value="P-loop containing nucleoside triphosphate hydrolases"/>
    <property type="match status" value="1"/>
</dbReference>
<feature type="region of interest" description="G-domain" evidence="9">
    <location>
        <begin position="239"/>
        <end position="387"/>
    </location>
</feature>
<dbReference type="Proteomes" id="UP000184476">
    <property type="component" value="Unassembled WGS sequence"/>
</dbReference>
<dbReference type="Pfam" id="PF00009">
    <property type="entry name" value="GTP_EFTU"/>
    <property type="match status" value="1"/>
</dbReference>
<evidence type="ECO:0000256" key="11">
    <source>
        <dbReference type="SAM" id="MobiDB-lite"/>
    </source>
</evidence>
<keyword evidence="6 9" id="KW-0648">Protein biosynthesis</keyword>
<dbReference type="SUPFAM" id="SSF50447">
    <property type="entry name" value="Translation proteins"/>
    <property type="match status" value="2"/>
</dbReference>
<dbReference type="Gene3D" id="3.40.50.300">
    <property type="entry name" value="P-loop containing nucleotide triphosphate hydrolases"/>
    <property type="match status" value="1"/>
</dbReference>
<evidence type="ECO:0000256" key="10">
    <source>
        <dbReference type="RuleBase" id="RU000644"/>
    </source>
</evidence>
<dbReference type="SUPFAM" id="SSF52156">
    <property type="entry name" value="Initiation factor IF2/eIF5b, domain 3"/>
    <property type="match status" value="1"/>
</dbReference>
<dbReference type="PANTHER" id="PTHR43381:SF5">
    <property type="entry name" value="TR-TYPE G DOMAIN-CONTAINING PROTEIN"/>
    <property type="match status" value="1"/>
</dbReference>
<feature type="compositionally biased region" description="Polar residues" evidence="11">
    <location>
        <begin position="67"/>
        <end position="103"/>
    </location>
</feature>
<dbReference type="PROSITE" id="PS51722">
    <property type="entry name" value="G_TR_2"/>
    <property type="match status" value="1"/>
</dbReference>
<gene>
    <name evidence="9" type="primary">infB</name>
    <name evidence="13" type="ORF">SAMN05444392_11532</name>
</gene>
<dbReference type="Pfam" id="PF04760">
    <property type="entry name" value="IF2_N"/>
    <property type="match status" value="2"/>
</dbReference>
<feature type="binding site" evidence="9">
    <location>
        <begin position="291"/>
        <end position="295"/>
    </location>
    <ligand>
        <name>GTP</name>
        <dbReference type="ChEBI" id="CHEBI:37565"/>
    </ligand>
</feature>
<dbReference type="Gene3D" id="3.40.50.10050">
    <property type="entry name" value="Translation initiation factor IF- 2, domain 3"/>
    <property type="match status" value="1"/>
</dbReference>
<keyword evidence="4 9" id="KW-0396">Initiation factor</keyword>
<organism evidence="13 14">
    <name type="scientific">Seinonella peptonophila</name>
    <dbReference type="NCBI Taxonomy" id="112248"/>
    <lineage>
        <taxon>Bacteria</taxon>
        <taxon>Bacillati</taxon>
        <taxon>Bacillota</taxon>
        <taxon>Bacilli</taxon>
        <taxon>Bacillales</taxon>
        <taxon>Thermoactinomycetaceae</taxon>
        <taxon>Seinonella</taxon>
    </lineage>
</organism>
<evidence type="ECO:0000256" key="9">
    <source>
        <dbReference type="HAMAP-Rule" id="MF_00100"/>
    </source>
</evidence>
<evidence type="ECO:0000256" key="3">
    <source>
        <dbReference type="ARBA" id="ARBA00022490"/>
    </source>
</evidence>
<dbReference type="EMBL" id="FQVL01000015">
    <property type="protein sequence ID" value="SHF32219.1"/>
    <property type="molecule type" value="Genomic_DNA"/>
</dbReference>
<evidence type="ECO:0000256" key="7">
    <source>
        <dbReference type="ARBA" id="ARBA00023134"/>
    </source>
</evidence>
<dbReference type="HAMAP" id="MF_00100_B">
    <property type="entry name" value="IF_2_B"/>
    <property type="match status" value="1"/>
</dbReference>
<evidence type="ECO:0000256" key="1">
    <source>
        <dbReference type="ARBA" id="ARBA00007733"/>
    </source>
</evidence>
<dbReference type="FunFam" id="2.40.30.10:FF:000007">
    <property type="entry name" value="Translation initiation factor IF-2"/>
    <property type="match status" value="1"/>
</dbReference>
<dbReference type="GO" id="GO:0005829">
    <property type="term" value="C:cytosol"/>
    <property type="evidence" value="ECO:0007669"/>
    <property type="project" value="TreeGrafter"/>
</dbReference>
<evidence type="ECO:0000256" key="2">
    <source>
        <dbReference type="ARBA" id="ARBA00020675"/>
    </source>
</evidence>
<dbReference type="PROSITE" id="PS01176">
    <property type="entry name" value="IF2"/>
    <property type="match status" value="1"/>
</dbReference>
<dbReference type="InterPro" id="IPR053905">
    <property type="entry name" value="EF-G-like_DII"/>
</dbReference>
<keyword evidence="3 9" id="KW-0963">Cytoplasm</keyword>
<dbReference type="GO" id="GO:0003743">
    <property type="term" value="F:translation initiation factor activity"/>
    <property type="evidence" value="ECO:0007669"/>
    <property type="project" value="UniProtKB-UniRule"/>
</dbReference>
<dbReference type="FunFam" id="3.40.50.300:FF:000019">
    <property type="entry name" value="Translation initiation factor IF-2"/>
    <property type="match status" value="1"/>
</dbReference>
<comment type="function">
    <text evidence="8 9 10">One of the essential components for the initiation of protein synthesis. Protects formylmethionyl-tRNA from spontaneous hydrolysis and promotes its binding to the 30S ribosomal subunits. Also involved in the hydrolysis of GTP during the formation of the 70S ribosomal complex.</text>
</comment>
<feature type="binding site" evidence="9">
    <location>
        <begin position="245"/>
        <end position="252"/>
    </location>
    <ligand>
        <name>GTP</name>
        <dbReference type="ChEBI" id="CHEBI:37565"/>
    </ligand>
</feature>
<dbReference type="InterPro" id="IPR015760">
    <property type="entry name" value="TIF_IF2"/>
</dbReference>
<dbReference type="InterPro" id="IPR027417">
    <property type="entry name" value="P-loop_NTPase"/>
</dbReference>
<reference evidence="13 14" key="1">
    <citation type="submission" date="2016-11" db="EMBL/GenBank/DDBJ databases">
        <authorList>
            <person name="Jaros S."/>
            <person name="Januszkiewicz K."/>
            <person name="Wedrychowicz H."/>
        </authorList>
    </citation>
    <scope>NUCLEOTIDE SEQUENCE [LARGE SCALE GENOMIC DNA]</scope>
    <source>
        <strain evidence="13 14">DSM 44666</strain>
    </source>
</reference>
<comment type="similarity">
    <text evidence="1 9 10">Belongs to the TRAFAC class translation factor GTPase superfamily. Classic translation factor GTPase family. IF-2 subfamily.</text>
</comment>
<protein>
    <recommendedName>
        <fullName evidence="2 9">Translation initiation factor IF-2</fullName>
    </recommendedName>
</protein>
<keyword evidence="7 9" id="KW-0342">GTP-binding</keyword>
<evidence type="ECO:0000313" key="13">
    <source>
        <dbReference type="EMBL" id="SHF32219.1"/>
    </source>
</evidence>
<dbReference type="InterPro" id="IPR000178">
    <property type="entry name" value="TF_IF2_bacterial-like"/>
</dbReference>
<evidence type="ECO:0000256" key="8">
    <source>
        <dbReference type="ARBA" id="ARBA00025162"/>
    </source>
</evidence>
<proteinExistence type="inferred from homology"/>
<feature type="region of interest" description="Disordered" evidence="11">
    <location>
        <begin position="60"/>
        <end position="152"/>
    </location>
</feature>
<dbReference type="GO" id="GO:0003924">
    <property type="term" value="F:GTPase activity"/>
    <property type="evidence" value="ECO:0007669"/>
    <property type="project" value="UniProtKB-UniRule"/>
</dbReference>
<dbReference type="CDD" id="cd03702">
    <property type="entry name" value="IF2_mtIF2_II"/>
    <property type="match status" value="1"/>
</dbReference>
<sequence>MGVSVLSKMRVYEYAKQMNMSSKEVLTILERMDLKVNNHMSVMDEGMMLKVQQFFKNVKSGEENKQKSQSVEQKKGQTSTMTTTSGKKQSNQNQTSNDRSQQTQKDRNKRGKSQSRNSNRPNNAGRFGGKNHRRRGDRRQSGFVKEKQAPVLPKEIQVTGPLTVGEFAKQLRKEASEVIRKLISFGTMAAINQEIDVDTMILLGEEFGIRVVYKEIVDESNFEELEEHDDPNDLVERPPVVTIMGHVDHGKTTLLDTIRESKITSGEAGGITQHIGAYQIEKDGRKITFLDTPGHAAFTTMRARGAKVTDITILVVAADDGVMPQTIEAINHSKAANVPIIVAVNKMDKPDATPDRVMQQLTEYGVVPEDWGGENIFVPISALNGTGIDDLLEMVLLQAEILELKANPEKPARGVVIEAELDKGKGTIGTVLVQSGTLRVGDAIVAGNHFGKIRAMINDRGRRIKVASPSTPVGILGLSDVPNAGDAFMVFEDEKKARAIASQRGLKEKQAAQGTQAKVTLDDLFKQIQEGEMKELNVIIKADVQGSAEALQGSLEKIDVEGVRVKIIHSGAGAITESDIILASASNAIIIGFNVRPEPNARAMAEREQVDVRLHRVIYNVIEEIESAMKGLLDPEFEERVIGSVEVRQIFKVSRVGTIGGCYVTEGKIVRNAHIRLVRDGIVIHEGKLDTLKRFKDDAKEVTQGYECGITLENYHDIKEGDVIEAYVIEEVKRT</sequence>
<dbReference type="FunFam" id="2.40.30.10:FF:000008">
    <property type="entry name" value="Translation initiation factor IF-2"/>
    <property type="match status" value="1"/>
</dbReference>
<dbReference type="STRING" id="112248.SAMN05444392_11532"/>
<dbReference type="NCBIfam" id="TIGR00487">
    <property type="entry name" value="IF-2"/>
    <property type="match status" value="1"/>
</dbReference>
<dbReference type="FunFam" id="3.40.50.10050:FF:000001">
    <property type="entry name" value="Translation initiation factor IF-2"/>
    <property type="match status" value="1"/>
</dbReference>
<dbReference type="InterPro" id="IPR044145">
    <property type="entry name" value="IF2_II"/>
</dbReference>
<comment type="subcellular location">
    <subcellularLocation>
        <location evidence="9">Cytoplasm</location>
    </subcellularLocation>
</comment>
<dbReference type="InterPro" id="IPR000795">
    <property type="entry name" value="T_Tr_GTP-bd_dom"/>
</dbReference>
<evidence type="ECO:0000256" key="5">
    <source>
        <dbReference type="ARBA" id="ARBA00022741"/>
    </source>
</evidence>
<dbReference type="Pfam" id="PF11987">
    <property type="entry name" value="IF-2"/>
    <property type="match status" value="1"/>
</dbReference>
<dbReference type="InterPro" id="IPR005225">
    <property type="entry name" value="Small_GTP-bd"/>
</dbReference>
<feature type="binding site" evidence="9">
    <location>
        <begin position="345"/>
        <end position="348"/>
    </location>
    <ligand>
        <name>GTP</name>
        <dbReference type="ChEBI" id="CHEBI:37565"/>
    </ligand>
</feature>
<dbReference type="Pfam" id="PF22042">
    <property type="entry name" value="EF-G_D2"/>
    <property type="match status" value="1"/>
</dbReference>
<dbReference type="InterPro" id="IPR023115">
    <property type="entry name" value="TIF_IF2_dom3"/>
</dbReference>